<reference evidence="5" key="1">
    <citation type="submission" date="2022-08" db="EMBL/GenBank/DDBJ databases">
        <authorList>
            <person name="Gutierrez-Valencia J."/>
        </authorList>
    </citation>
    <scope>NUCLEOTIDE SEQUENCE</scope>
</reference>
<dbReference type="InterPro" id="IPR004265">
    <property type="entry name" value="Dirigent"/>
</dbReference>
<proteinExistence type="inferred from homology"/>
<evidence type="ECO:0000256" key="4">
    <source>
        <dbReference type="RuleBase" id="RU363099"/>
    </source>
</evidence>
<dbReference type="Pfam" id="PF03018">
    <property type="entry name" value="Dirigent"/>
    <property type="match status" value="1"/>
</dbReference>
<evidence type="ECO:0000313" key="6">
    <source>
        <dbReference type="Proteomes" id="UP001154282"/>
    </source>
</evidence>
<sequence length="109" mass="11769">MMANDPLTEGPDPNSKLVGWAQGLYGSASQHDIGLIMALSFGFVDGDYSRSSVSVLGRNSAASRVREMSVVGGTRVFRLARGYAVAETYWLNVLTGDAIVHYNVTVVHY</sequence>
<name>A0AAV0MEK6_9ROSI</name>
<dbReference type="AlphaFoldDB" id="A0AAV0MEK6"/>
<keyword evidence="6" id="KW-1185">Reference proteome</keyword>
<evidence type="ECO:0000256" key="2">
    <source>
        <dbReference type="ARBA" id="ARBA00011738"/>
    </source>
</evidence>
<comment type="subunit">
    <text evidence="2 4">Homodimer.</text>
</comment>
<evidence type="ECO:0000256" key="3">
    <source>
        <dbReference type="ARBA" id="ARBA00022525"/>
    </source>
</evidence>
<comment type="function">
    <text evidence="4">Dirigent proteins impart stereoselectivity on the phenoxy radical-coupling reaction, yielding optically active lignans from two molecules of coniferyl alcohol in the biosynthesis of lignans, flavonolignans, and alkaloids and thus plays a central role in plant secondary metabolism.</text>
</comment>
<evidence type="ECO:0000256" key="1">
    <source>
        <dbReference type="ARBA" id="ARBA00010746"/>
    </source>
</evidence>
<dbReference type="PANTHER" id="PTHR21495">
    <property type="entry name" value="NUCLEOPORIN-RELATED"/>
    <property type="match status" value="1"/>
</dbReference>
<comment type="caution">
    <text evidence="5">The sequence shown here is derived from an EMBL/GenBank/DDBJ whole genome shotgun (WGS) entry which is preliminary data.</text>
</comment>
<protein>
    <recommendedName>
        <fullName evidence="4">Dirigent protein</fullName>
    </recommendedName>
</protein>
<keyword evidence="3 4" id="KW-0964">Secreted</keyword>
<dbReference type="Gene3D" id="2.40.480.10">
    <property type="entry name" value="Allene oxide cyclase-like"/>
    <property type="match status" value="1"/>
</dbReference>
<dbReference type="Proteomes" id="UP001154282">
    <property type="component" value="Unassembled WGS sequence"/>
</dbReference>
<keyword evidence="4" id="KW-0052">Apoplast</keyword>
<dbReference type="InterPro" id="IPR044859">
    <property type="entry name" value="Allene_oxi_cyc_Dirigent"/>
</dbReference>
<comment type="subcellular location">
    <subcellularLocation>
        <location evidence="4">Secreted</location>
        <location evidence="4">Extracellular space</location>
        <location evidence="4">Apoplast</location>
    </subcellularLocation>
</comment>
<evidence type="ECO:0000313" key="5">
    <source>
        <dbReference type="EMBL" id="CAI0445167.1"/>
    </source>
</evidence>
<dbReference type="EMBL" id="CAMGYJ010000007">
    <property type="protein sequence ID" value="CAI0445167.1"/>
    <property type="molecule type" value="Genomic_DNA"/>
</dbReference>
<dbReference type="GO" id="GO:0048046">
    <property type="term" value="C:apoplast"/>
    <property type="evidence" value="ECO:0007669"/>
    <property type="project" value="UniProtKB-SubCell"/>
</dbReference>
<dbReference type="GO" id="GO:0009699">
    <property type="term" value="P:phenylpropanoid biosynthetic process"/>
    <property type="evidence" value="ECO:0007669"/>
    <property type="project" value="UniProtKB-ARBA"/>
</dbReference>
<organism evidence="5 6">
    <name type="scientific">Linum tenue</name>
    <dbReference type="NCBI Taxonomy" id="586396"/>
    <lineage>
        <taxon>Eukaryota</taxon>
        <taxon>Viridiplantae</taxon>
        <taxon>Streptophyta</taxon>
        <taxon>Embryophyta</taxon>
        <taxon>Tracheophyta</taxon>
        <taxon>Spermatophyta</taxon>
        <taxon>Magnoliopsida</taxon>
        <taxon>eudicotyledons</taxon>
        <taxon>Gunneridae</taxon>
        <taxon>Pentapetalae</taxon>
        <taxon>rosids</taxon>
        <taxon>fabids</taxon>
        <taxon>Malpighiales</taxon>
        <taxon>Linaceae</taxon>
        <taxon>Linum</taxon>
    </lineage>
</organism>
<accession>A0AAV0MEK6</accession>
<comment type="similarity">
    <text evidence="1 4">Belongs to the plant dirigent protein family.</text>
</comment>
<gene>
    <name evidence="5" type="ORF">LITE_LOCUS28454</name>
</gene>